<feature type="signal peptide" evidence="1">
    <location>
        <begin position="1"/>
        <end position="24"/>
    </location>
</feature>
<accession>A0ABT3FRJ0</accession>
<dbReference type="EMBL" id="JAPDDS010000007">
    <property type="protein sequence ID" value="MCW1885914.1"/>
    <property type="molecule type" value="Genomic_DNA"/>
</dbReference>
<gene>
    <name evidence="2" type="ORF">OKA04_14335</name>
</gene>
<evidence type="ECO:0000313" key="2">
    <source>
        <dbReference type="EMBL" id="MCW1885914.1"/>
    </source>
</evidence>
<evidence type="ECO:0000313" key="3">
    <source>
        <dbReference type="Proteomes" id="UP001207930"/>
    </source>
</evidence>
<organism evidence="2 3">
    <name type="scientific">Luteolibacter flavescens</name>
    <dbReference type="NCBI Taxonomy" id="1859460"/>
    <lineage>
        <taxon>Bacteria</taxon>
        <taxon>Pseudomonadati</taxon>
        <taxon>Verrucomicrobiota</taxon>
        <taxon>Verrucomicrobiia</taxon>
        <taxon>Verrucomicrobiales</taxon>
        <taxon>Verrucomicrobiaceae</taxon>
        <taxon>Luteolibacter</taxon>
    </lineage>
</organism>
<keyword evidence="1" id="KW-0732">Signal</keyword>
<dbReference type="Proteomes" id="UP001207930">
    <property type="component" value="Unassembled WGS sequence"/>
</dbReference>
<proteinExistence type="predicted"/>
<sequence>MKSSPYLMLLAVVACGSLTSCAQMAEGFASAAVDSVIDGIFDRDDDDFESEALRSHLRHGDSWSDARRAAKDDVLFNELSRPMAYD</sequence>
<keyword evidence="3" id="KW-1185">Reference proteome</keyword>
<dbReference type="PROSITE" id="PS51257">
    <property type="entry name" value="PROKAR_LIPOPROTEIN"/>
    <property type="match status" value="1"/>
</dbReference>
<name>A0ABT3FRJ0_9BACT</name>
<comment type="caution">
    <text evidence="2">The sequence shown here is derived from an EMBL/GenBank/DDBJ whole genome shotgun (WGS) entry which is preliminary data.</text>
</comment>
<evidence type="ECO:0000256" key="1">
    <source>
        <dbReference type="SAM" id="SignalP"/>
    </source>
</evidence>
<reference evidence="2 3" key="1">
    <citation type="submission" date="2022-10" db="EMBL/GenBank/DDBJ databases">
        <title>Luteolibacter flavescens strain MCCC 1K03193, whole genome shotgun sequencing project.</title>
        <authorList>
            <person name="Zhao G."/>
            <person name="Shen L."/>
        </authorList>
    </citation>
    <scope>NUCLEOTIDE SEQUENCE [LARGE SCALE GENOMIC DNA]</scope>
    <source>
        <strain evidence="2 3">MCCC 1K03193</strain>
    </source>
</reference>
<feature type="chain" id="PRO_5046117426" evidence="1">
    <location>
        <begin position="25"/>
        <end position="86"/>
    </location>
</feature>
<protein>
    <submittedName>
        <fullName evidence="2">Uncharacterized protein</fullName>
    </submittedName>
</protein>
<dbReference type="RefSeq" id="WP_264501871.1">
    <property type="nucleotide sequence ID" value="NZ_JAPDDS010000007.1"/>
</dbReference>